<dbReference type="EMBL" id="DSEC01000279">
    <property type="protein sequence ID" value="HER43596.1"/>
    <property type="molecule type" value="Genomic_DNA"/>
</dbReference>
<comment type="caution">
    <text evidence="4">The sequence shown here is derived from an EMBL/GenBank/DDBJ whole genome shotgun (WGS) entry which is preliminary data.</text>
</comment>
<dbReference type="AlphaFoldDB" id="A0A7V2AUS5"/>
<dbReference type="SUPFAM" id="SSF52922">
    <property type="entry name" value="TK C-terminal domain-like"/>
    <property type="match status" value="1"/>
</dbReference>
<evidence type="ECO:0000256" key="1">
    <source>
        <dbReference type="ARBA" id="ARBA00023002"/>
    </source>
</evidence>
<dbReference type="PANTHER" id="PTHR32154:SF20">
    <property type="entry name" value="2-OXOGLUTARATE OXIDOREDUCTASE SUBUNIT KORA"/>
    <property type="match status" value="1"/>
</dbReference>
<dbReference type="Proteomes" id="UP000886069">
    <property type="component" value="Unassembled WGS sequence"/>
</dbReference>
<evidence type="ECO:0000259" key="3">
    <source>
        <dbReference type="Pfam" id="PF02780"/>
    </source>
</evidence>
<feature type="non-terminal residue" evidence="4">
    <location>
        <position position="1"/>
    </location>
</feature>
<gene>
    <name evidence="4" type="ORF">ENO08_03965</name>
</gene>
<sequence>GMTETPLVLVLAQRPGPATGLPTRTEQADLEFALRAGHGEFPRAIFSPGTVEECFHLTRRAFELAERYQSPIFVLTDQFLADSYRSVEAFDIESLDEVIPGADPDSVETPYLRHRITESGVSPRLLPGASRSLVVTDSDEHTEDGHLTEDLDERVRQVDKRLRKAGGLTAEVVPPIAEGDENPDILLVSWGSTKGSALEAARGLRDRGVTVRTLHFPQVWPLVPELFIEELEAAKRVVCVEGNALGQFAGLVRREAGFEITESVRRYDGLPVTPEYILERIE</sequence>
<dbReference type="GO" id="GO:0016491">
    <property type="term" value="F:oxidoreductase activity"/>
    <property type="evidence" value="ECO:0007669"/>
    <property type="project" value="UniProtKB-KW"/>
</dbReference>
<dbReference type="SUPFAM" id="SSF52518">
    <property type="entry name" value="Thiamin diphosphate-binding fold (THDP-binding)"/>
    <property type="match status" value="1"/>
</dbReference>
<dbReference type="InterPro" id="IPR009014">
    <property type="entry name" value="Transketo_C/PFOR_II"/>
</dbReference>
<dbReference type="Pfam" id="PF01855">
    <property type="entry name" value="POR_N"/>
    <property type="match status" value="1"/>
</dbReference>
<dbReference type="InterPro" id="IPR029061">
    <property type="entry name" value="THDP-binding"/>
</dbReference>
<feature type="domain" description="Pyruvate flavodoxin/ferredoxin oxidoreductase pyrimidine binding" evidence="2">
    <location>
        <begin position="1"/>
        <end position="159"/>
    </location>
</feature>
<protein>
    <submittedName>
        <fullName evidence="4">2-oxoacid:acceptor oxidoreductase subunit alpha</fullName>
    </submittedName>
</protein>
<evidence type="ECO:0000313" key="4">
    <source>
        <dbReference type="EMBL" id="HER43596.1"/>
    </source>
</evidence>
<accession>A0A7V2AUS5</accession>
<dbReference type="Pfam" id="PF02780">
    <property type="entry name" value="Transketolase_C"/>
    <property type="match status" value="1"/>
</dbReference>
<feature type="domain" description="Transketolase C-terminal" evidence="3">
    <location>
        <begin position="181"/>
        <end position="244"/>
    </location>
</feature>
<reference evidence="4" key="1">
    <citation type="journal article" date="2020" name="mSystems">
        <title>Genome- and Community-Level Interaction Insights into Carbon Utilization and Element Cycling Functions of Hydrothermarchaeota in Hydrothermal Sediment.</title>
        <authorList>
            <person name="Zhou Z."/>
            <person name="Liu Y."/>
            <person name="Xu W."/>
            <person name="Pan J."/>
            <person name="Luo Z.H."/>
            <person name="Li M."/>
        </authorList>
    </citation>
    <scope>NUCLEOTIDE SEQUENCE [LARGE SCALE GENOMIC DNA]</scope>
    <source>
        <strain evidence="4">SpSt-1233</strain>
    </source>
</reference>
<proteinExistence type="predicted"/>
<dbReference type="PANTHER" id="PTHR32154">
    <property type="entry name" value="PYRUVATE-FLAVODOXIN OXIDOREDUCTASE-RELATED"/>
    <property type="match status" value="1"/>
</dbReference>
<dbReference type="InterPro" id="IPR033248">
    <property type="entry name" value="Transketolase_C"/>
</dbReference>
<dbReference type="Gene3D" id="3.40.50.920">
    <property type="match status" value="1"/>
</dbReference>
<name>A0A7V2AUS5_UNCEI</name>
<dbReference type="InterPro" id="IPR002880">
    <property type="entry name" value="Pyrv_Fd/Flavodoxin_OxRdtase_N"/>
</dbReference>
<dbReference type="GO" id="GO:0006979">
    <property type="term" value="P:response to oxidative stress"/>
    <property type="evidence" value="ECO:0007669"/>
    <property type="project" value="TreeGrafter"/>
</dbReference>
<organism evidence="4">
    <name type="scientific">Eiseniibacteriota bacterium</name>
    <dbReference type="NCBI Taxonomy" id="2212470"/>
    <lineage>
        <taxon>Bacteria</taxon>
        <taxon>Candidatus Eiseniibacteriota</taxon>
    </lineage>
</organism>
<keyword evidence="1" id="KW-0560">Oxidoreductase</keyword>
<dbReference type="InterPro" id="IPR050722">
    <property type="entry name" value="Pyruvate:ferred/Flavod_OxRd"/>
</dbReference>
<dbReference type="CDD" id="cd07034">
    <property type="entry name" value="TPP_PYR_PFOR_IOR-alpha_like"/>
    <property type="match status" value="1"/>
</dbReference>
<evidence type="ECO:0000259" key="2">
    <source>
        <dbReference type="Pfam" id="PF01855"/>
    </source>
</evidence>
<dbReference type="Gene3D" id="3.40.50.970">
    <property type="match status" value="1"/>
</dbReference>